<organism evidence="1 2">
    <name type="scientific">Pectobacterium actinidiae</name>
    <dbReference type="NCBI Taxonomy" id="1507808"/>
    <lineage>
        <taxon>Bacteria</taxon>
        <taxon>Pseudomonadati</taxon>
        <taxon>Pseudomonadota</taxon>
        <taxon>Gammaproteobacteria</taxon>
        <taxon>Enterobacterales</taxon>
        <taxon>Pectobacteriaceae</taxon>
        <taxon>Pectobacterium</taxon>
    </lineage>
</organism>
<protein>
    <submittedName>
        <fullName evidence="1">SGNH/GDSL hydrolase family protein</fullName>
    </submittedName>
</protein>
<proteinExistence type="predicted"/>
<keyword evidence="2" id="KW-1185">Reference proteome</keyword>
<dbReference type="RefSeq" id="WP_400394710.1">
    <property type="nucleotide sequence ID" value="NZ_JBIXLL010000002.1"/>
</dbReference>
<dbReference type="Proteomes" id="UP001617689">
    <property type="component" value="Unassembled WGS sequence"/>
</dbReference>
<evidence type="ECO:0000313" key="2">
    <source>
        <dbReference type="Proteomes" id="UP001617689"/>
    </source>
</evidence>
<accession>A0ABW8G7N6</accession>
<dbReference type="InterPro" id="IPR036514">
    <property type="entry name" value="SGNH_hydro_sf"/>
</dbReference>
<reference evidence="1 2" key="1">
    <citation type="submission" date="2024-10" db="EMBL/GenBank/DDBJ databases">
        <authorList>
            <person name="Lu C.-H."/>
        </authorList>
    </citation>
    <scope>NUCLEOTIDE SEQUENCE [LARGE SCALE GENOMIC DNA]</scope>
    <source>
        <strain evidence="1 2">22ZTDG03-2</strain>
    </source>
</reference>
<gene>
    <name evidence="1" type="ORF">ACIPUP_05435</name>
</gene>
<dbReference type="EMBL" id="JBIXLL010000002">
    <property type="protein sequence ID" value="MFJ5428587.1"/>
    <property type="molecule type" value="Genomic_DNA"/>
</dbReference>
<name>A0ABW8G7N6_9GAMM</name>
<dbReference type="SUPFAM" id="SSF52266">
    <property type="entry name" value="SGNH hydrolase"/>
    <property type="match status" value="1"/>
</dbReference>
<dbReference type="GO" id="GO:0016787">
    <property type="term" value="F:hydrolase activity"/>
    <property type="evidence" value="ECO:0007669"/>
    <property type="project" value="UniProtKB-KW"/>
</dbReference>
<keyword evidence="1" id="KW-0378">Hydrolase</keyword>
<dbReference type="Gene3D" id="3.40.50.1110">
    <property type="entry name" value="SGNH hydrolase"/>
    <property type="match status" value="1"/>
</dbReference>
<sequence length="785" mass="83892">MKPLMPPIETSSDNRFRDGNTLTGELGTIASAVFFNNVQDSVRSAQSEILTVLEESGIEPDEGSVNQLLAAIKSIITSGSLAVKGGKAGQFLKKTDNPDFSAEWTDLNAGTIPYEKQTVTEKLSEFVSILDVGGKDDYSQNNADVTNNHAPFISAIEKRPCKVHFPRTKSGTGIYYFNGTAGVDLTDVEIVADPGVSFYTPTDNINNIVRKKGVRANRYVPINVGGDSAFEHGIGSQMRLKPAEKFTVDSTITGESHVPEALTFTSHSATTFELNGLWPNAAFKATTDGFTIAASSVKWNSVASSFRGVVFPAVVGDTLLASCRDGGTYSCAFVETVSGWCQVRYVSNSGMLVVSEFNGQATTDVNYSWPDGKLPPYNLDKAVMGVCVIGANSFGVVVNGVIVLRVDTLTAIVSAGWSNGFDNTTECTLSDPIRLRGKVQHGLPLIKVVCLGDSTGDSDVSMQSQFEYASQFYAGIGGGQVASITNLSVRGHTITQQRDLLLATNISGFTFCLVQIGINDIQAQTALATFNTALNDIVAYCKTNRVTPILGIPAMFYSRADIATMGVETAHIGQNSGNSHRGTLYRLAVMKAAAANNVPINTMSAESLGVVTPRLLAIASADKTVIDNIHPTAFASMTMGLSWARAMAAWFVSDGRESQRKKALDGYSSFRKSAARVPARYFTAGGGGSIPQTPFYTVSDDGKQVTLSYYLSRGDADWAGDVVVGTLPERLRPLVVQRFLSQGRLSTVLPVGDVVNIEITLDGNVRFIGATNDAVFMPISVTYAI</sequence>
<comment type="caution">
    <text evidence="1">The sequence shown here is derived from an EMBL/GenBank/DDBJ whole genome shotgun (WGS) entry which is preliminary data.</text>
</comment>
<evidence type="ECO:0000313" key="1">
    <source>
        <dbReference type="EMBL" id="MFJ5428587.1"/>
    </source>
</evidence>